<dbReference type="RefSeq" id="WP_311800282.1">
    <property type="nucleotide sequence ID" value="NZ_JARPYS010000003.1"/>
</dbReference>
<evidence type="ECO:0000256" key="6">
    <source>
        <dbReference type="ARBA" id="ARBA00022840"/>
    </source>
</evidence>
<organism evidence="13 14">
    <name type="scientific">Enterococcus dongliensis</name>
    <dbReference type="NCBI Taxonomy" id="2559925"/>
    <lineage>
        <taxon>Bacteria</taxon>
        <taxon>Bacillati</taxon>
        <taxon>Bacillota</taxon>
        <taxon>Bacilli</taxon>
        <taxon>Lactobacillales</taxon>
        <taxon>Enterococcaceae</taxon>
        <taxon>Enterococcus</taxon>
    </lineage>
</organism>
<dbReference type="Proteomes" id="UP001245561">
    <property type="component" value="Unassembled WGS sequence"/>
</dbReference>
<dbReference type="GO" id="GO:0098796">
    <property type="term" value="C:membrane protein complex"/>
    <property type="evidence" value="ECO:0007669"/>
    <property type="project" value="UniProtKB-ARBA"/>
</dbReference>
<keyword evidence="4 11" id="KW-0812">Transmembrane</keyword>
<dbReference type="GO" id="GO:0005886">
    <property type="term" value="C:plasma membrane"/>
    <property type="evidence" value="ECO:0007669"/>
    <property type="project" value="UniProtKB-SubCell"/>
</dbReference>
<comment type="caution">
    <text evidence="13">The sequence shown here is derived from an EMBL/GenBank/DDBJ whole genome shotgun (WGS) entry which is preliminary data.</text>
</comment>
<keyword evidence="9 11" id="KW-0472">Membrane</keyword>
<dbReference type="InterPro" id="IPR003593">
    <property type="entry name" value="AAA+_ATPase"/>
</dbReference>
<evidence type="ECO:0000256" key="4">
    <source>
        <dbReference type="ARBA" id="ARBA00022692"/>
    </source>
</evidence>
<feature type="transmembrane region" description="Helical" evidence="11">
    <location>
        <begin position="745"/>
        <end position="763"/>
    </location>
</feature>
<evidence type="ECO:0000256" key="1">
    <source>
        <dbReference type="ARBA" id="ARBA00004429"/>
    </source>
</evidence>
<dbReference type="GO" id="GO:0022857">
    <property type="term" value="F:transmembrane transporter activity"/>
    <property type="evidence" value="ECO:0007669"/>
    <property type="project" value="UniProtKB-ARBA"/>
</dbReference>
<keyword evidence="5" id="KW-0547">Nucleotide-binding</keyword>
<evidence type="ECO:0000256" key="2">
    <source>
        <dbReference type="ARBA" id="ARBA00022448"/>
    </source>
</evidence>
<dbReference type="Pfam" id="PF00005">
    <property type="entry name" value="ABC_tran"/>
    <property type="match status" value="1"/>
</dbReference>
<dbReference type="CDD" id="cd03255">
    <property type="entry name" value="ABC_MJ0796_LolCDE_FtsE"/>
    <property type="match status" value="1"/>
</dbReference>
<evidence type="ECO:0000256" key="8">
    <source>
        <dbReference type="ARBA" id="ARBA00022989"/>
    </source>
</evidence>
<dbReference type="GO" id="GO:0006865">
    <property type="term" value="P:amino acid transport"/>
    <property type="evidence" value="ECO:0007669"/>
    <property type="project" value="UniProtKB-KW"/>
</dbReference>
<name>A0AAW8TIL0_9ENTE</name>
<dbReference type="InterPro" id="IPR017871">
    <property type="entry name" value="ABC_transporter-like_CS"/>
</dbReference>
<evidence type="ECO:0000256" key="7">
    <source>
        <dbReference type="ARBA" id="ARBA00022970"/>
    </source>
</evidence>
<feature type="transmembrane region" description="Helical" evidence="11">
    <location>
        <begin position="649"/>
        <end position="674"/>
    </location>
</feature>
<dbReference type="InterPro" id="IPR003439">
    <property type="entry name" value="ABC_transporter-like_ATP-bd"/>
</dbReference>
<accession>A0AAW8TIL0</accession>
<evidence type="ECO:0000313" key="14">
    <source>
        <dbReference type="Proteomes" id="UP001245561"/>
    </source>
</evidence>
<keyword evidence="6 13" id="KW-0067">ATP-binding</keyword>
<keyword evidence="7" id="KW-0029">Amino-acid transport</keyword>
<evidence type="ECO:0000259" key="12">
    <source>
        <dbReference type="PROSITE" id="PS50893"/>
    </source>
</evidence>
<proteinExistence type="inferred from homology"/>
<evidence type="ECO:0000256" key="5">
    <source>
        <dbReference type="ARBA" id="ARBA00022741"/>
    </source>
</evidence>
<dbReference type="GO" id="GO:0005524">
    <property type="term" value="F:ATP binding"/>
    <property type="evidence" value="ECO:0007669"/>
    <property type="project" value="UniProtKB-KW"/>
</dbReference>
<dbReference type="Pfam" id="PF02687">
    <property type="entry name" value="FtsX"/>
    <property type="match status" value="1"/>
</dbReference>
<keyword evidence="8 11" id="KW-1133">Transmembrane helix</keyword>
<dbReference type="PANTHER" id="PTHR42798">
    <property type="entry name" value="LIPOPROTEIN-RELEASING SYSTEM ATP-BINDING PROTEIN LOLD"/>
    <property type="match status" value="1"/>
</dbReference>
<feature type="transmembrane region" description="Helical" evidence="11">
    <location>
        <begin position="703"/>
        <end position="725"/>
    </location>
</feature>
<comment type="similarity">
    <text evidence="10">Belongs to the ABC transporter superfamily. Macrolide exporter (TC 3.A.1.122) family.</text>
</comment>
<feature type="domain" description="ABC transporter" evidence="12">
    <location>
        <begin position="2"/>
        <end position="240"/>
    </location>
</feature>
<evidence type="ECO:0000256" key="11">
    <source>
        <dbReference type="SAM" id="Phobius"/>
    </source>
</evidence>
<dbReference type="PANTHER" id="PTHR42798:SF6">
    <property type="entry name" value="CELL DIVISION ATP-BINDING PROTEIN FTSE"/>
    <property type="match status" value="1"/>
</dbReference>
<dbReference type="SUPFAM" id="SSF52540">
    <property type="entry name" value="P-loop containing nucleoside triphosphate hydrolases"/>
    <property type="match status" value="1"/>
</dbReference>
<keyword evidence="3" id="KW-1003">Cell membrane</keyword>
<keyword evidence="2" id="KW-0813">Transport</keyword>
<dbReference type="PROSITE" id="PS50893">
    <property type="entry name" value="ABC_TRANSPORTER_2"/>
    <property type="match status" value="1"/>
</dbReference>
<dbReference type="InterPro" id="IPR017911">
    <property type="entry name" value="MacB-like_ATP-bd"/>
</dbReference>
<evidence type="ECO:0000256" key="9">
    <source>
        <dbReference type="ARBA" id="ARBA00023136"/>
    </source>
</evidence>
<dbReference type="AlphaFoldDB" id="A0AAW8TIL0"/>
<comment type="subcellular location">
    <subcellularLocation>
        <location evidence="1">Cell inner membrane</location>
        <topology evidence="1">Multi-pass membrane protein</topology>
    </subcellularLocation>
</comment>
<evidence type="ECO:0000256" key="3">
    <source>
        <dbReference type="ARBA" id="ARBA00022475"/>
    </source>
</evidence>
<dbReference type="InterPro" id="IPR027417">
    <property type="entry name" value="P-loop_NTPase"/>
</dbReference>
<dbReference type="GO" id="GO:0016887">
    <property type="term" value="F:ATP hydrolysis activity"/>
    <property type="evidence" value="ECO:0007669"/>
    <property type="project" value="InterPro"/>
</dbReference>
<gene>
    <name evidence="13" type="ORF">P7D36_00285</name>
</gene>
<dbReference type="FunFam" id="3.40.50.300:FF:000032">
    <property type="entry name" value="Export ABC transporter ATP-binding protein"/>
    <property type="match status" value="1"/>
</dbReference>
<sequence>MLELKDIKKHYHVGDTTTKALDGVSVSFRRQEFVAILGASGSGKTTMLNVIGGLDNYDSGDMVIDGTSTKTFKDADWDAYRNNSIGFVFQSYNLISHLGIIENVELGMTLSGVSKEEKKHRAEEALQRVGLADHMHKKPNQLSGGQMQRVAIARALANDPDILLCDEPTGALDTETSVQIMNLIQELSKEKLVIMVTHNPELANKYADRIIEFSDGKIMDDSHPHIEGKKGEDFQLKRTKMRFTTALKLSFNNLRTKKGRTFLTAFASSIGIISIGIVLSLSSGFQKQIDSTQAEAMAKYPITIAKTTTDQTANQNQALGSDKAAKTSQKNKNKIVAKISDEDKAQHTNKIDQEYVDYINDINPELSNNIGFTRVVGMNLLRDINGEIKPVKLSNEASDGSLSMMSAMSSMTGMGVSSFPTQLDKQSGNFLAENYKLLSGSYPKADTDVVLIVDANNSTNINSLKNLGFDVKDGDKLDFDKIIGTEFKLINNNEYYTKLPTGNFIPNNDYQAMYDNAENEVLKVAGILRVKQSSTMNLLAPGIAYSNELTAKIVNDNKDSEIVKAQKETETNVMTNEKLDAATKDSTLAYLGGDSIPSNIMIYPNNYKDKDKILDYLDAYNKGKQKEDKIIYTDLAGTMTELTGGLMDAITYVLVAFAGISLVTSMIMIGIITYTSVIERTKEIGVLKALGARKKDITRVFDAETCILGVASGTLGVVIAYLATFPINAILYNMTELKNVAQLNPVHGIVLILVSTVLTMIGGHIPARMAAKKDAAIALRAE</sequence>
<dbReference type="InterPro" id="IPR003838">
    <property type="entry name" value="ABC3_permease_C"/>
</dbReference>
<evidence type="ECO:0000313" key="13">
    <source>
        <dbReference type="EMBL" id="MDT2635950.1"/>
    </source>
</evidence>
<dbReference type="Gene3D" id="3.40.50.300">
    <property type="entry name" value="P-loop containing nucleotide triphosphate hydrolases"/>
    <property type="match status" value="1"/>
</dbReference>
<dbReference type="SMART" id="SM00382">
    <property type="entry name" value="AAA"/>
    <property type="match status" value="1"/>
</dbReference>
<dbReference type="PROSITE" id="PS00211">
    <property type="entry name" value="ABC_TRANSPORTER_1"/>
    <property type="match status" value="1"/>
</dbReference>
<evidence type="ECO:0000256" key="10">
    <source>
        <dbReference type="ARBA" id="ARBA00038388"/>
    </source>
</evidence>
<reference evidence="13" key="1">
    <citation type="submission" date="2023-03" db="EMBL/GenBank/DDBJ databases">
        <authorList>
            <person name="Shen W."/>
            <person name="Cai J."/>
        </authorList>
    </citation>
    <scope>NUCLEOTIDE SEQUENCE</scope>
    <source>
        <strain evidence="13">P55-2</strain>
    </source>
</reference>
<protein>
    <submittedName>
        <fullName evidence="13">ATP-binding cassette domain-containing protein</fullName>
    </submittedName>
</protein>
<dbReference type="EMBL" id="JARPYT010000001">
    <property type="protein sequence ID" value="MDT2635950.1"/>
    <property type="molecule type" value="Genomic_DNA"/>
</dbReference>
<feature type="transmembrane region" description="Helical" evidence="11">
    <location>
        <begin position="262"/>
        <end position="281"/>
    </location>
</feature>